<organism evidence="1 2">
    <name type="scientific">Dyadobacter psychrotolerans</name>
    <dbReference type="NCBI Taxonomy" id="2541721"/>
    <lineage>
        <taxon>Bacteria</taxon>
        <taxon>Pseudomonadati</taxon>
        <taxon>Bacteroidota</taxon>
        <taxon>Cytophagia</taxon>
        <taxon>Cytophagales</taxon>
        <taxon>Spirosomataceae</taxon>
        <taxon>Dyadobacter</taxon>
    </lineage>
</organism>
<keyword evidence="2" id="KW-1185">Reference proteome</keyword>
<comment type="caution">
    <text evidence="1">The sequence shown here is derived from an EMBL/GenBank/DDBJ whole genome shotgun (WGS) entry which is preliminary data.</text>
</comment>
<gene>
    <name evidence="1" type="ORF">E0F88_07520</name>
</gene>
<name>A0A4R5DZT9_9BACT</name>
<dbReference type="AlphaFoldDB" id="A0A4R5DZT9"/>
<evidence type="ECO:0000313" key="2">
    <source>
        <dbReference type="Proteomes" id="UP000294850"/>
    </source>
</evidence>
<reference evidence="1 2" key="1">
    <citation type="submission" date="2019-03" db="EMBL/GenBank/DDBJ databases">
        <title>Dyadobacter AR-3-6 sp. nov., isolated from arctic soil.</title>
        <authorList>
            <person name="Chaudhary D.K."/>
        </authorList>
    </citation>
    <scope>NUCLEOTIDE SEQUENCE [LARGE SCALE GENOMIC DNA]</scope>
    <source>
        <strain evidence="1 2">AR-3-6</strain>
    </source>
</reference>
<accession>A0A4R5DZT9</accession>
<dbReference type="RefSeq" id="WP_131957597.1">
    <property type="nucleotide sequence ID" value="NZ_SMFL01000002.1"/>
</dbReference>
<protein>
    <submittedName>
        <fullName evidence="1">Uncharacterized protein</fullName>
    </submittedName>
</protein>
<dbReference type="EMBL" id="SMFL01000002">
    <property type="protein sequence ID" value="TDE17731.1"/>
    <property type="molecule type" value="Genomic_DNA"/>
</dbReference>
<dbReference type="Proteomes" id="UP000294850">
    <property type="component" value="Unassembled WGS sequence"/>
</dbReference>
<sequence length="148" mass="17667">MENVLNEEYDLKEKIRINEIRIEGYFSDIRSMELFPDAHGTTDQVAAGIIKLEENSEKRREEIILYKNKLKTWKKSREVESKIAEIQTEEFLLNSDVLIDAFNQKHHLIEHNPVNILSERTKHIHNLKQELMKLHAEFNEMYNLYAEK</sequence>
<proteinExistence type="predicted"/>
<evidence type="ECO:0000313" key="1">
    <source>
        <dbReference type="EMBL" id="TDE17731.1"/>
    </source>
</evidence>